<sequence>MADKTSLRPIIGVGVLIWREQKILLGERLTKGAKMCWQFPGGHLENNESVTACAQREVKEETGLQVKNFRHFGFTDKQFDVTQKKYITLLVSCDYQSGVAETRESDKCAGWQWFDYQQLPSPLFQPISNFLLQLSSPTEKDLYVRHCVSQILPGITSE</sequence>
<organism evidence="3">
    <name type="scientific">hydrothermal vent metagenome</name>
    <dbReference type="NCBI Taxonomy" id="652676"/>
    <lineage>
        <taxon>unclassified sequences</taxon>
        <taxon>metagenomes</taxon>
        <taxon>ecological metagenomes</taxon>
    </lineage>
</organism>
<proteinExistence type="predicted"/>
<gene>
    <name evidence="3" type="ORF">MNBD_GAMMA06-1485</name>
</gene>
<dbReference type="EMBL" id="UOFD01000088">
    <property type="protein sequence ID" value="VAW55336.1"/>
    <property type="molecule type" value="Genomic_DNA"/>
</dbReference>
<evidence type="ECO:0000259" key="2">
    <source>
        <dbReference type="PROSITE" id="PS51462"/>
    </source>
</evidence>
<feature type="domain" description="Nudix hydrolase" evidence="2">
    <location>
        <begin position="8"/>
        <end position="140"/>
    </location>
</feature>
<dbReference type="PROSITE" id="PS00893">
    <property type="entry name" value="NUDIX_BOX"/>
    <property type="match status" value="1"/>
</dbReference>
<dbReference type="PRINTS" id="PR00502">
    <property type="entry name" value="NUDIXFAMILY"/>
</dbReference>
<dbReference type="CDD" id="cd04678">
    <property type="entry name" value="NUDIX_MTH2_Nudt15"/>
    <property type="match status" value="1"/>
</dbReference>
<evidence type="ECO:0000256" key="1">
    <source>
        <dbReference type="ARBA" id="ARBA00022801"/>
    </source>
</evidence>
<dbReference type="PANTHER" id="PTHR16099:SF5">
    <property type="entry name" value="NUCLEOTIDE TRIPHOSPHATE DIPHOSPHATASE NUDT15"/>
    <property type="match status" value="1"/>
</dbReference>
<dbReference type="InterPro" id="IPR015797">
    <property type="entry name" value="NUDIX_hydrolase-like_dom_sf"/>
</dbReference>
<name>A0A3B0XFF5_9ZZZZ</name>
<protein>
    <recommendedName>
        <fullName evidence="2">Nudix hydrolase domain-containing protein</fullName>
    </recommendedName>
</protein>
<dbReference type="Pfam" id="PF00293">
    <property type="entry name" value="NUDIX"/>
    <property type="match status" value="1"/>
</dbReference>
<dbReference type="Gene3D" id="3.90.79.10">
    <property type="entry name" value="Nucleoside Triphosphate Pyrophosphohydrolase"/>
    <property type="match status" value="1"/>
</dbReference>
<accession>A0A3B0XFF5</accession>
<dbReference type="GO" id="GO:0016787">
    <property type="term" value="F:hydrolase activity"/>
    <property type="evidence" value="ECO:0007669"/>
    <property type="project" value="UniProtKB-KW"/>
</dbReference>
<dbReference type="InterPro" id="IPR000086">
    <property type="entry name" value="NUDIX_hydrolase_dom"/>
</dbReference>
<keyword evidence="1" id="KW-0378">Hydrolase</keyword>
<dbReference type="InterPro" id="IPR020084">
    <property type="entry name" value="NUDIX_hydrolase_CS"/>
</dbReference>
<dbReference type="InterPro" id="IPR020476">
    <property type="entry name" value="Nudix_hydrolase"/>
</dbReference>
<dbReference type="PROSITE" id="PS51462">
    <property type="entry name" value="NUDIX"/>
    <property type="match status" value="1"/>
</dbReference>
<evidence type="ECO:0000313" key="3">
    <source>
        <dbReference type="EMBL" id="VAW55336.1"/>
    </source>
</evidence>
<dbReference type="FunFam" id="3.90.79.10:FF:000060">
    <property type="entry name" value="Nudix hydrolase 1"/>
    <property type="match status" value="1"/>
</dbReference>
<dbReference type="SUPFAM" id="SSF55811">
    <property type="entry name" value="Nudix"/>
    <property type="match status" value="1"/>
</dbReference>
<dbReference type="PANTHER" id="PTHR16099">
    <property type="entry name" value="8-OXO-DGTP DIPHOSPHATES NUDT15"/>
    <property type="match status" value="1"/>
</dbReference>
<dbReference type="AlphaFoldDB" id="A0A3B0XFF5"/>
<reference evidence="3" key="1">
    <citation type="submission" date="2018-06" db="EMBL/GenBank/DDBJ databases">
        <authorList>
            <person name="Zhirakovskaya E."/>
        </authorList>
    </citation>
    <scope>NUCLEOTIDE SEQUENCE</scope>
</reference>